<accession>A0A822EMF7</accession>
<proteinExistence type="predicted"/>
<feature type="non-terminal residue" evidence="1">
    <location>
        <position position="1"/>
    </location>
</feature>
<gene>
    <name evidence="1" type="ORF">QYT958_LOCUS45116</name>
</gene>
<name>A0A822EMF7_9BILA</name>
<reference evidence="1" key="1">
    <citation type="submission" date="2021-02" db="EMBL/GenBank/DDBJ databases">
        <authorList>
            <person name="Nowell W R."/>
        </authorList>
    </citation>
    <scope>NUCLEOTIDE SEQUENCE</scope>
</reference>
<organism evidence="1 2">
    <name type="scientific">Rotaria socialis</name>
    <dbReference type="NCBI Taxonomy" id="392032"/>
    <lineage>
        <taxon>Eukaryota</taxon>
        <taxon>Metazoa</taxon>
        <taxon>Spiralia</taxon>
        <taxon>Gnathifera</taxon>
        <taxon>Rotifera</taxon>
        <taxon>Eurotatoria</taxon>
        <taxon>Bdelloidea</taxon>
        <taxon>Philodinida</taxon>
        <taxon>Philodinidae</taxon>
        <taxon>Rotaria</taxon>
    </lineage>
</organism>
<protein>
    <submittedName>
        <fullName evidence="1">Uncharacterized protein</fullName>
    </submittedName>
</protein>
<comment type="caution">
    <text evidence="1">The sequence shown here is derived from an EMBL/GenBank/DDBJ whole genome shotgun (WGS) entry which is preliminary data.</text>
</comment>
<evidence type="ECO:0000313" key="1">
    <source>
        <dbReference type="EMBL" id="CAF5106153.1"/>
    </source>
</evidence>
<dbReference type="AlphaFoldDB" id="A0A822EMF7"/>
<evidence type="ECO:0000313" key="2">
    <source>
        <dbReference type="Proteomes" id="UP000663848"/>
    </source>
</evidence>
<sequence>EFFEAIVDDFGVVIMAGRGGAFGATGVAMGRA</sequence>
<dbReference type="EMBL" id="CAJOBR010073352">
    <property type="protein sequence ID" value="CAF5106153.1"/>
    <property type="molecule type" value="Genomic_DNA"/>
</dbReference>
<dbReference type="Proteomes" id="UP000663848">
    <property type="component" value="Unassembled WGS sequence"/>
</dbReference>